<evidence type="ECO:0000256" key="6">
    <source>
        <dbReference type="ARBA" id="ARBA00023014"/>
    </source>
</evidence>
<evidence type="ECO:0000256" key="1">
    <source>
        <dbReference type="ARBA" id="ARBA00001966"/>
    </source>
</evidence>
<dbReference type="Gene3D" id="3.20.20.70">
    <property type="entry name" value="Aldolase class I"/>
    <property type="match status" value="1"/>
</dbReference>
<reference evidence="8" key="2">
    <citation type="submission" date="2021-04" db="EMBL/GenBank/DDBJ databases">
        <authorList>
            <person name="Gilroy R."/>
        </authorList>
    </citation>
    <scope>NUCLEOTIDE SEQUENCE</scope>
    <source>
        <strain evidence="8">CHK195-6426</strain>
    </source>
</reference>
<dbReference type="Proteomes" id="UP000824265">
    <property type="component" value="Unassembled WGS sequence"/>
</dbReference>
<dbReference type="InterPro" id="IPR013785">
    <property type="entry name" value="Aldolase_TIM"/>
</dbReference>
<dbReference type="EMBL" id="DXGH01000010">
    <property type="protein sequence ID" value="HIW80360.1"/>
    <property type="molecule type" value="Genomic_DNA"/>
</dbReference>
<dbReference type="CDD" id="cd01335">
    <property type="entry name" value="Radical_SAM"/>
    <property type="match status" value="1"/>
</dbReference>
<comment type="cofactor">
    <cofactor evidence="1">
        <name>[4Fe-4S] cluster</name>
        <dbReference type="ChEBI" id="CHEBI:49883"/>
    </cofactor>
</comment>
<protein>
    <submittedName>
        <fullName evidence="8">SPASM domain-containing protein</fullName>
    </submittedName>
</protein>
<dbReference type="InterPro" id="IPR050377">
    <property type="entry name" value="Radical_SAM_PqqE_MftC-like"/>
</dbReference>
<comment type="caution">
    <text evidence="8">The sequence shown here is derived from an EMBL/GenBank/DDBJ whole genome shotgun (WGS) entry which is preliminary data.</text>
</comment>
<dbReference type="InterPro" id="IPR058240">
    <property type="entry name" value="rSAM_sf"/>
</dbReference>
<keyword evidence="5" id="KW-0408">Iron</keyword>
<keyword evidence="6" id="KW-0411">Iron-sulfur</keyword>
<keyword evidence="4" id="KW-0479">Metal-binding</keyword>
<dbReference type="SUPFAM" id="SSF102114">
    <property type="entry name" value="Radical SAM enzymes"/>
    <property type="match status" value="1"/>
</dbReference>
<dbReference type="GO" id="GO:0003824">
    <property type="term" value="F:catalytic activity"/>
    <property type="evidence" value="ECO:0007669"/>
    <property type="project" value="InterPro"/>
</dbReference>
<evidence type="ECO:0000313" key="9">
    <source>
        <dbReference type="Proteomes" id="UP000824265"/>
    </source>
</evidence>
<proteinExistence type="predicted"/>
<keyword evidence="2" id="KW-0004">4Fe-4S</keyword>
<evidence type="ECO:0000259" key="7">
    <source>
        <dbReference type="PROSITE" id="PS51918"/>
    </source>
</evidence>
<evidence type="ECO:0000256" key="4">
    <source>
        <dbReference type="ARBA" id="ARBA00022723"/>
    </source>
</evidence>
<dbReference type="GO" id="GO:0051536">
    <property type="term" value="F:iron-sulfur cluster binding"/>
    <property type="evidence" value="ECO:0007669"/>
    <property type="project" value="UniProtKB-KW"/>
</dbReference>
<sequence>MAAIRQGKIYSRKRTNLQDVIPLDVPFSIQIDICSACNLKCNFCFHSDLDAIKRAGVAFGFMPYELFVHIIDDMKEKWMGKKIKKLRLFKVGEPLLNPHVCDMVRYAKEEDVAECIEITTNGTLLTHELSQGLIDAGLDILNISVNGIHEKQYRDVCQYTIDFAEFREQILYFYENKKDCKIFIKYSDIGYSEIEKEKFYQLFDNACDEIFVETISATLWQDTDVGKKIVNTHMGTYGQELETKSVCPFLFTTMVVNDKGIAHLCCADWKSEYILGDLKEQSIADVWNGSRIRAFQCAHLKGQKNNIEICKNCESLSANTIDNIDDYAGEILKRILSLKE</sequence>
<dbReference type="InterPro" id="IPR023885">
    <property type="entry name" value="4Fe4S-binding_SPASM_dom"/>
</dbReference>
<accession>A0A9D1R3U8</accession>
<dbReference type="SFLD" id="SFLDG01387">
    <property type="entry name" value="BtrN-like_SPASM_domain_contain"/>
    <property type="match status" value="1"/>
</dbReference>
<evidence type="ECO:0000256" key="2">
    <source>
        <dbReference type="ARBA" id="ARBA00022485"/>
    </source>
</evidence>
<reference evidence="8" key="1">
    <citation type="journal article" date="2021" name="PeerJ">
        <title>Extensive microbial diversity within the chicken gut microbiome revealed by metagenomics and culture.</title>
        <authorList>
            <person name="Gilroy R."/>
            <person name="Ravi A."/>
            <person name="Getino M."/>
            <person name="Pursley I."/>
            <person name="Horton D.L."/>
            <person name="Alikhan N.F."/>
            <person name="Baker D."/>
            <person name="Gharbi K."/>
            <person name="Hall N."/>
            <person name="Watson M."/>
            <person name="Adriaenssens E.M."/>
            <person name="Foster-Nyarko E."/>
            <person name="Jarju S."/>
            <person name="Secka A."/>
            <person name="Antonio M."/>
            <person name="Oren A."/>
            <person name="Chaudhuri R.R."/>
            <person name="La Ragione R."/>
            <person name="Hildebrand F."/>
            <person name="Pallen M.J."/>
        </authorList>
    </citation>
    <scope>NUCLEOTIDE SEQUENCE</scope>
    <source>
        <strain evidence="8">CHK195-6426</strain>
    </source>
</reference>
<dbReference type="Pfam" id="PF13186">
    <property type="entry name" value="SPASM"/>
    <property type="match status" value="1"/>
</dbReference>
<evidence type="ECO:0000256" key="3">
    <source>
        <dbReference type="ARBA" id="ARBA00022691"/>
    </source>
</evidence>
<dbReference type="InterPro" id="IPR007197">
    <property type="entry name" value="rSAM"/>
</dbReference>
<name>A0A9D1R3U8_9FIRM</name>
<dbReference type="Pfam" id="PF04055">
    <property type="entry name" value="Radical_SAM"/>
    <property type="match status" value="1"/>
</dbReference>
<dbReference type="InterPro" id="IPR034391">
    <property type="entry name" value="AdoMet-like_SPASM_containing"/>
</dbReference>
<organism evidence="8 9">
    <name type="scientific">Candidatus Acetatifactor stercoripullorum</name>
    <dbReference type="NCBI Taxonomy" id="2838414"/>
    <lineage>
        <taxon>Bacteria</taxon>
        <taxon>Bacillati</taxon>
        <taxon>Bacillota</taxon>
        <taxon>Clostridia</taxon>
        <taxon>Lachnospirales</taxon>
        <taxon>Lachnospiraceae</taxon>
        <taxon>Acetatifactor</taxon>
    </lineage>
</organism>
<dbReference type="PANTHER" id="PTHR11228:SF34">
    <property type="entry name" value="TUNGSTEN-CONTAINING ALDEHYDE FERREDOXIN OXIDOREDUCTASE COFACTOR MODIFYING PROTEIN"/>
    <property type="match status" value="1"/>
</dbReference>
<evidence type="ECO:0000313" key="8">
    <source>
        <dbReference type="EMBL" id="HIW80360.1"/>
    </source>
</evidence>
<dbReference type="SFLD" id="SFLDS00029">
    <property type="entry name" value="Radical_SAM"/>
    <property type="match status" value="1"/>
</dbReference>
<evidence type="ECO:0000256" key="5">
    <source>
        <dbReference type="ARBA" id="ARBA00023004"/>
    </source>
</evidence>
<feature type="domain" description="Radical SAM core" evidence="7">
    <location>
        <begin position="23"/>
        <end position="262"/>
    </location>
</feature>
<dbReference type="AlphaFoldDB" id="A0A9D1R3U8"/>
<dbReference type="GO" id="GO:0046872">
    <property type="term" value="F:metal ion binding"/>
    <property type="evidence" value="ECO:0007669"/>
    <property type="project" value="UniProtKB-KW"/>
</dbReference>
<keyword evidence="3" id="KW-0949">S-adenosyl-L-methionine</keyword>
<gene>
    <name evidence="8" type="ORF">H9742_02350</name>
</gene>
<dbReference type="PANTHER" id="PTHR11228">
    <property type="entry name" value="RADICAL SAM DOMAIN PROTEIN"/>
    <property type="match status" value="1"/>
</dbReference>
<dbReference type="PROSITE" id="PS51918">
    <property type="entry name" value="RADICAL_SAM"/>
    <property type="match status" value="1"/>
</dbReference>
<dbReference type="SFLD" id="SFLDG01067">
    <property type="entry name" value="SPASM/twitch_domain_containing"/>
    <property type="match status" value="1"/>
</dbReference>